<keyword evidence="4" id="KW-1185">Reference proteome</keyword>
<organism evidence="3 4">
    <name type="scientific">Roseateles albus</name>
    <dbReference type="NCBI Taxonomy" id="2987525"/>
    <lineage>
        <taxon>Bacteria</taxon>
        <taxon>Pseudomonadati</taxon>
        <taxon>Pseudomonadota</taxon>
        <taxon>Betaproteobacteria</taxon>
        <taxon>Burkholderiales</taxon>
        <taxon>Sphaerotilaceae</taxon>
        <taxon>Roseateles</taxon>
    </lineage>
</organism>
<feature type="non-terminal residue" evidence="3">
    <location>
        <position position="1"/>
    </location>
</feature>
<name>A0ABT5KEI9_9BURK</name>
<evidence type="ECO:0000259" key="2">
    <source>
        <dbReference type="Pfam" id="PF06527"/>
    </source>
</evidence>
<evidence type="ECO:0000256" key="1">
    <source>
        <dbReference type="SAM" id="MobiDB-lite"/>
    </source>
</evidence>
<feature type="region of interest" description="Disordered" evidence="1">
    <location>
        <begin position="488"/>
        <end position="518"/>
    </location>
</feature>
<reference evidence="3 4" key="1">
    <citation type="submission" date="2022-10" db="EMBL/GenBank/DDBJ databases">
        <title>Paucibacter sp. hw1 Genome sequencing.</title>
        <authorList>
            <person name="Park S."/>
        </authorList>
    </citation>
    <scope>NUCLEOTIDE SEQUENCE [LARGE SCALE GENOMIC DNA]</scope>
    <source>
        <strain evidence="4">hw1</strain>
    </source>
</reference>
<dbReference type="Pfam" id="PF06527">
    <property type="entry name" value="TniQ"/>
    <property type="match status" value="1"/>
</dbReference>
<protein>
    <submittedName>
        <fullName evidence="3">TniQ family protein</fullName>
    </submittedName>
</protein>
<dbReference type="EMBL" id="JAQQXT010000007">
    <property type="protein sequence ID" value="MDC8772346.1"/>
    <property type="molecule type" value="Genomic_DNA"/>
</dbReference>
<evidence type="ECO:0000313" key="4">
    <source>
        <dbReference type="Proteomes" id="UP001221189"/>
    </source>
</evidence>
<feature type="domain" description="TniQ" evidence="2">
    <location>
        <begin position="52"/>
        <end position="206"/>
    </location>
</feature>
<dbReference type="InterPro" id="IPR009492">
    <property type="entry name" value="TniQ"/>
</dbReference>
<dbReference type="Proteomes" id="UP001221189">
    <property type="component" value="Unassembled WGS sequence"/>
</dbReference>
<accession>A0ABT5KEI9</accession>
<sequence>MPTLITPDSPLSLEQDSVDTWVSFARSRPLQVGQFSVIANRAESLMSPPNLVGLLPGETIYGWCAAQHVSSTSRSAERTSLQLFGSPHAAKQQDLPAAIAKLPLVDGRDPKGSVQTLLTQHTVAAFYWPFLGPVAREKVLTAILMGGENFWRRTLCASSRSRPVDHPLKWCADCACADEEGEGRAYWHVQHQFPCSNACLLHGRRLQVSEHRPKSWCLPGDRSAPVAESLTPSSTECIAAAVGLIASEQRAIDFQGLRNAALLRLREMGIIVSIDGAKHDRLLQWFERSDTARWCRSNGSSLQALVNGHWLPSMLWRHRRNHPVQWVVLWSALQWRSCQEAAANFESAARGDVPGADGQLALFPLDKALITRAPQHVWLAFLSSQSYAEVMEALKVSRSDIVRWLESDPELRQEWRAQLRATKQRECEARLRSMVDSATETSRRDLELNRSAELKWMREYAPQKLAEMLRSLPARLAAQSTLFDKPRSEAIGCSKKAKNPTNPTQNPKVESMDKRCLN</sequence>
<gene>
    <name evidence="3" type="ORF">PRZ03_12255</name>
</gene>
<comment type="caution">
    <text evidence="3">The sequence shown here is derived from an EMBL/GenBank/DDBJ whole genome shotgun (WGS) entry which is preliminary data.</text>
</comment>
<dbReference type="RefSeq" id="WP_273600556.1">
    <property type="nucleotide sequence ID" value="NZ_JAQQXT010000007.1"/>
</dbReference>
<proteinExistence type="predicted"/>
<evidence type="ECO:0000313" key="3">
    <source>
        <dbReference type="EMBL" id="MDC8772346.1"/>
    </source>
</evidence>
<feature type="compositionally biased region" description="Polar residues" evidence="1">
    <location>
        <begin position="499"/>
        <end position="508"/>
    </location>
</feature>